<dbReference type="EMBL" id="ML213534">
    <property type="protein sequence ID" value="TFK45975.1"/>
    <property type="molecule type" value="Genomic_DNA"/>
</dbReference>
<protein>
    <submittedName>
        <fullName evidence="1">Uncharacterized protein</fullName>
    </submittedName>
</protein>
<organism evidence="1 2">
    <name type="scientific">Heliocybe sulcata</name>
    <dbReference type="NCBI Taxonomy" id="5364"/>
    <lineage>
        <taxon>Eukaryota</taxon>
        <taxon>Fungi</taxon>
        <taxon>Dikarya</taxon>
        <taxon>Basidiomycota</taxon>
        <taxon>Agaricomycotina</taxon>
        <taxon>Agaricomycetes</taxon>
        <taxon>Gloeophyllales</taxon>
        <taxon>Gloeophyllaceae</taxon>
        <taxon>Heliocybe</taxon>
    </lineage>
</organism>
<gene>
    <name evidence="1" type="ORF">OE88DRAFT_1668358</name>
</gene>
<dbReference type="AlphaFoldDB" id="A0A5C3MMP0"/>
<reference evidence="1 2" key="1">
    <citation type="journal article" date="2019" name="Nat. Ecol. Evol.">
        <title>Megaphylogeny resolves global patterns of mushroom evolution.</title>
        <authorList>
            <person name="Varga T."/>
            <person name="Krizsan K."/>
            <person name="Foldi C."/>
            <person name="Dima B."/>
            <person name="Sanchez-Garcia M."/>
            <person name="Sanchez-Ramirez S."/>
            <person name="Szollosi G.J."/>
            <person name="Szarkandi J.G."/>
            <person name="Papp V."/>
            <person name="Albert L."/>
            <person name="Andreopoulos W."/>
            <person name="Angelini C."/>
            <person name="Antonin V."/>
            <person name="Barry K.W."/>
            <person name="Bougher N.L."/>
            <person name="Buchanan P."/>
            <person name="Buyck B."/>
            <person name="Bense V."/>
            <person name="Catcheside P."/>
            <person name="Chovatia M."/>
            <person name="Cooper J."/>
            <person name="Damon W."/>
            <person name="Desjardin D."/>
            <person name="Finy P."/>
            <person name="Geml J."/>
            <person name="Haridas S."/>
            <person name="Hughes K."/>
            <person name="Justo A."/>
            <person name="Karasinski D."/>
            <person name="Kautmanova I."/>
            <person name="Kiss B."/>
            <person name="Kocsube S."/>
            <person name="Kotiranta H."/>
            <person name="LaButti K.M."/>
            <person name="Lechner B.E."/>
            <person name="Liimatainen K."/>
            <person name="Lipzen A."/>
            <person name="Lukacs Z."/>
            <person name="Mihaltcheva S."/>
            <person name="Morgado L.N."/>
            <person name="Niskanen T."/>
            <person name="Noordeloos M.E."/>
            <person name="Ohm R.A."/>
            <person name="Ortiz-Santana B."/>
            <person name="Ovrebo C."/>
            <person name="Racz N."/>
            <person name="Riley R."/>
            <person name="Savchenko A."/>
            <person name="Shiryaev A."/>
            <person name="Soop K."/>
            <person name="Spirin V."/>
            <person name="Szebenyi C."/>
            <person name="Tomsovsky M."/>
            <person name="Tulloss R.E."/>
            <person name="Uehling J."/>
            <person name="Grigoriev I.V."/>
            <person name="Vagvolgyi C."/>
            <person name="Papp T."/>
            <person name="Martin F.M."/>
            <person name="Miettinen O."/>
            <person name="Hibbett D.S."/>
            <person name="Nagy L.G."/>
        </authorList>
    </citation>
    <scope>NUCLEOTIDE SEQUENCE [LARGE SCALE GENOMIC DNA]</scope>
    <source>
        <strain evidence="1 2">OMC1185</strain>
    </source>
</reference>
<dbReference type="Proteomes" id="UP000305948">
    <property type="component" value="Unassembled WGS sequence"/>
</dbReference>
<accession>A0A5C3MMP0</accession>
<proteinExistence type="predicted"/>
<evidence type="ECO:0000313" key="1">
    <source>
        <dbReference type="EMBL" id="TFK45975.1"/>
    </source>
</evidence>
<sequence length="89" mass="10049">MASTDYAFWRVTASALLRDFYCHVGHYKSAGAPVVTKTGALGYLHSPRRSGERYHGFDTHDLLFSAKWRGLGSRAGKRTCSCRVHMKVW</sequence>
<keyword evidence="2" id="KW-1185">Reference proteome</keyword>
<evidence type="ECO:0000313" key="2">
    <source>
        <dbReference type="Proteomes" id="UP000305948"/>
    </source>
</evidence>
<name>A0A5C3MMP0_9AGAM</name>